<comment type="similarity">
    <text evidence="2">Belongs to the major facilitator superfamily. Proton-dependent oligopeptide transporter (POT/PTR) (TC 2.A.17) family.</text>
</comment>
<keyword evidence="4 6" id="KW-1133">Transmembrane helix</keyword>
<dbReference type="InterPro" id="IPR000109">
    <property type="entry name" value="POT_fam"/>
</dbReference>
<dbReference type="Pfam" id="PF00854">
    <property type="entry name" value="PTR2"/>
    <property type="match status" value="1"/>
</dbReference>
<feature type="transmembrane region" description="Helical" evidence="6">
    <location>
        <begin position="551"/>
        <end position="570"/>
    </location>
</feature>
<evidence type="ECO:0000313" key="8">
    <source>
        <dbReference type="Proteomes" id="UP001159364"/>
    </source>
</evidence>
<feature type="transmembrane region" description="Helical" evidence="6">
    <location>
        <begin position="347"/>
        <end position="368"/>
    </location>
</feature>
<evidence type="ECO:0000256" key="3">
    <source>
        <dbReference type="ARBA" id="ARBA00022692"/>
    </source>
</evidence>
<feature type="transmembrane region" description="Helical" evidence="6">
    <location>
        <begin position="239"/>
        <end position="258"/>
    </location>
</feature>
<evidence type="ECO:0000256" key="5">
    <source>
        <dbReference type="ARBA" id="ARBA00023136"/>
    </source>
</evidence>
<keyword evidence="8" id="KW-1185">Reference proteome</keyword>
<evidence type="ECO:0000256" key="1">
    <source>
        <dbReference type="ARBA" id="ARBA00004141"/>
    </source>
</evidence>
<feature type="transmembrane region" description="Helical" evidence="6">
    <location>
        <begin position="88"/>
        <end position="106"/>
    </location>
</feature>
<evidence type="ECO:0000256" key="2">
    <source>
        <dbReference type="ARBA" id="ARBA00005982"/>
    </source>
</evidence>
<name>A0AAV8STI2_9ROSI</name>
<proteinExistence type="inferred from homology"/>
<evidence type="ECO:0000256" key="4">
    <source>
        <dbReference type="ARBA" id="ARBA00022989"/>
    </source>
</evidence>
<evidence type="ECO:0000256" key="6">
    <source>
        <dbReference type="SAM" id="Phobius"/>
    </source>
</evidence>
<feature type="transmembrane region" description="Helical" evidence="6">
    <location>
        <begin position="388"/>
        <end position="409"/>
    </location>
</feature>
<dbReference type="AlphaFoldDB" id="A0AAV8STI2"/>
<dbReference type="PANTHER" id="PTHR11654">
    <property type="entry name" value="OLIGOPEPTIDE TRANSPORTER-RELATED"/>
    <property type="match status" value="1"/>
</dbReference>
<dbReference type="SUPFAM" id="SSF103473">
    <property type="entry name" value="MFS general substrate transporter"/>
    <property type="match status" value="1"/>
</dbReference>
<feature type="transmembrane region" description="Helical" evidence="6">
    <location>
        <begin position="514"/>
        <end position="531"/>
    </location>
</feature>
<feature type="transmembrane region" description="Helical" evidence="6">
    <location>
        <begin position="113"/>
        <end position="133"/>
    </location>
</feature>
<feature type="transmembrane region" description="Helical" evidence="6">
    <location>
        <begin position="205"/>
        <end position="227"/>
    </location>
</feature>
<comment type="caution">
    <text evidence="7">The sequence shown here is derived from an EMBL/GenBank/DDBJ whole genome shotgun (WGS) entry which is preliminary data.</text>
</comment>
<keyword evidence="3 6" id="KW-0812">Transmembrane</keyword>
<evidence type="ECO:0000313" key="7">
    <source>
        <dbReference type="EMBL" id="KAJ8755617.1"/>
    </source>
</evidence>
<sequence length="605" mass="67275">MGERELDKGNRMHNFKGVSKCVVDGDDVTTVDWRGRASNPNKHGGMRAASFVLGLQAFEIMAIAAVGNNLITYVINEMHFSLSRSANIVTNFVGTVFILALLGGYLSDSYLGCFWTMLIFGFVELSGFILLSVQAHLPQLKPPQCNMLTDGDHCVEAKGVKSFIFFLALYLVALGSGCVKPNMIAHGADQFNQNNQKQSKKLSTYFNAAYFAFSMGELVALTVLVWVQTHSGMDVGFGVSAAAMALGLISLVSGTLYYRNKPPQGSIFTPIAQVFVAAILKRKQILRHGNQNHVPYMSTSSDSATNLVHTQRFRFLDKACIRIQDGNSTNESPWRLCTVTQVEQVKILISVIPIFACTIVFNTILAQLQTFSVQQGSAMNTQVTESFHIPPASLQSIPYIILIVVVPLYETSFVPFARKITGHETGITPLQRIGTGLFLATFSMVSAAIMEKKRRDAAIESKKVLSIFWITPQFLIFGISEMLTAVGLVEFFYKQSLKGMQTFFTAITYCSYSFGFYLSSLLVSLVNNITSTSSNRGWLSENDLNKDRLELFYWLLAVLSFLNFLNYLFWARWYSYNPSIASTVQNVAHEENFTSIKYTGEDNIP</sequence>
<gene>
    <name evidence="7" type="ORF">K2173_022212</name>
</gene>
<accession>A0AAV8STI2</accession>
<dbReference type="CDD" id="cd17414">
    <property type="entry name" value="MFS_NPF4"/>
    <property type="match status" value="1"/>
</dbReference>
<keyword evidence="5 6" id="KW-0472">Membrane</keyword>
<dbReference type="EMBL" id="JAIWQS010000009">
    <property type="protein sequence ID" value="KAJ8755617.1"/>
    <property type="molecule type" value="Genomic_DNA"/>
</dbReference>
<dbReference type="GO" id="GO:0022857">
    <property type="term" value="F:transmembrane transporter activity"/>
    <property type="evidence" value="ECO:0007669"/>
    <property type="project" value="InterPro"/>
</dbReference>
<dbReference type="Proteomes" id="UP001159364">
    <property type="component" value="Linkage Group LG09"/>
</dbReference>
<dbReference type="Gene3D" id="1.20.1250.20">
    <property type="entry name" value="MFS general substrate transporter like domains"/>
    <property type="match status" value="1"/>
</dbReference>
<reference evidence="7 8" key="1">
    <citation type="submission" date="2021-09" db="EMBL/GenBank/DDBJ databases">
        <title>Genomic insights and catalytic innovation underlie evolution of tropane alkaloids biosynthesis.</title>
        <authorList>
            <person name="Wang Y.-J."/>
            <person name="Tian T."/>
            <person name="Huang J.-P."/>
            <person name="Huang S.-X."/>
        </authorList>
    </citation>
    <scope>NUCLEOTIDE SEQUENCE [LARGE SCALE GENOMIC DNA]</scope>
    <source>
        <strain evidence="7">KIB-2018</strain>
        <tissue evidence="7">Leaf</tissue>
    </source>
</reference>
<dbReference type="InterPro" id="IPR036259">
    <property type="entry name" value="MFS_trans_sf"/>
</dbReference>
<feature type="transmembrane region" description="Helical" evidence="6">
    <location>
        <begin position="51"/>
        <end position="76"/>
    </location>
</feature>
<organism evidence="7 8">
    <name type="scientific">Erythroxylum novogranatense</name>
    <dbReference type="NCBI Taxonomy" id="1862640"/>
    <lineage>
        <taxon>Eukaryota</taxon>
        <taxon>Viridiplantae</taxon>
        <taxon>Streptophyta</taxon>
        <taxon>Embryophyta</taxon>
        <taxon>Tracheophyta</taxon>
        <taxon>Spermatophyta</taxon>
        <taxon>Magnoliopsida</taxon>
        <taxon>eudicotyledons</taxon>
        <taxon>Gunneridae</taxon>
        <taxon>Pentapetalae</taxon>
        <taxon>rosids</taxon>
        <taxon>fabids</taxon>
        <taxon>Malpighiales</taxon>
        <taxon>Erythroxylaceae</taxon>
        <taxon>Erythroxylum</taxon>
    </lineage>
</organism>
<feature type="transmembrane region" description="Helical" evidence="6">
    <location>
        <begin position="470"/>
        <end position="493"/>
    </location>
</feature>
<comment type="subcellular location">
    <subcellularLocation>
        <location evidence="1">Membrane</location>
        <topology evidence="1">Multi-pass membrane protein</topology>
    </subcellularLocation>
</comment>
<protein>
    <submittedName>
        <fullName evidence="7">Uncharacterized protein</fullName>
    </submittedName>
</protein>
<feature type="transmembrane region" description="Helical" evidence="6">
    <location>
        <begin position="163"/>
        <end position="184"/>
    </location>
</feature>
<dbReference type="GO" id="GO:0016020">
    <property type="term" value="C:membrane"/>
    <property type="evidence" value="ECO:0007669"/>
    <property type="project" value="UniProtKB-SubCell"/>
</dbReference>